<dbReference type="KEGG" id="bhc:JFL75_05195"/>
<proteinExistence type="predicted"/>
<dbReference type="Proteomes" id="UP000595917">
    <property type="component" value="Chromosome"/>
</dbReference>
<dbReference type="EMBL" id="CP067089">
    <property type="protein sequence ID" value="QQO10317.1"/>
    <property type="molecule type" value="Genomic_DNA"/>
</dbReference>
<dbReference type="Gene3D" id="3.30.1920.10">
    <property type="entry name" value="Baseplate protein-like domains - 2 layer sandwich fold"/>
    <property type="match status" value="1"/>
</dbReference>
<gene>
    <name evidence="1" type="ORF">JFL75_05195</name>
</gene>
<sequence>MSRIVVQSVSSNTNLSKEITWERIRIRKTLDELCHYLEMYIPVSERDKIHKHDRLTVHYFNGAVSATASRNLVTTICVDEVCEKSEANHRSLTVIGRSPARDLVDSTWSDTVQGKADLLTIVKTIGSKFGITVEHIPAGGNTSQPVPSFSWENESPWTRLLTEADNQGFIITSNEQGNIQLINPVGWKVNNKFLLAEGKSLKHIQTIESGFEQFHEYIIKGADYETIAVDEQCPAGRVMTINLTDRSIDEAKLRRRAKTEMQRRRQNKVQVMVTGWGPNNDHTLPYGNTHMEEVLWNPCSIVPLDIPNAGLSGNFLISQVDYYAETALVESTITLLKPEVYT</sequence>
<keyword evidence="2" id="KW-1185">Reference proteome</keyword>
<organism evidence="1 2">
    <name type="scientific">Breznakiella homolactica</name>
    <dbReference type="NCBI Taxonomy" id="2798577"/>
    <lineage>
        <taxon>Bacteria</taxon>
        <taxon>Pseudomonadati</taxon>
        <taxon>Spirochaetota</taxon>
        <taxon>Spirochaetia</taxon>
        <taxon>Spirochaetales</taxon>
        <taxon>Breznakiellaceae</taxon>
        <taxon>Breznakiella</taxon>
    </lineage>
</organism>
<dbReference type="AlphaFoldDB" id="A0A7T7XPX2"/>
<evidence type="ECO:0000313" key="2">
    <source>
        <dbReference type="Proteomes" id="UP000595917"/>
    </source>
</evidence>
<dbReference type="RefSeq" id="WP_215627621.1">
    <property type="nucleotide sequence ID" value="NZ_CP067089.2"/>
</dbReference>
<dbReference type="Gene3D" id="3.55.50.10">
    <property type="entry name" value="Baseplate protein-like domains"/>
    <property type="match status" value="1"/>
</dbReference>
<evidence type="ECO:0000313" key="1">
    <source>
        <dbReference type="EMBL" id="QQO10317.1"/>
    </source>
</evidence>
<dbReference type="Gene3D" id="2.30.300.10">
    <property type="entry name" value="Baseplate protein-like domain - beta roll fold"/>
    <property type="match status" value="1"/>
</dbReference>
<accession>A0A7T7XPX2</accession>
<protein>
    <submittedName>
        <fullName evidence="1">Uncharacterized protein</fullName>
    </submittedName>
</protein>
<reference evidence="1" key="1">
    <citation type="submission" date="2021-01" db="EMBL/GenBank/DDBJ databases">
        <title>Description of Breznakiella homolactica.</title>
        <authorList>
            <person name="Song Y."/>
            <person name="Brune A."/>
        </authorList>
    </citation>
    <scope>NUCLEOTIDE SEQUENCE</scope>
    <source>
        <strain evidence="1">RmG30</strain>
    </source>
</reference>
<dbReference type="InterPro" id="IPR023399">
    <property type="entry name" value="Baseplate-like_2-layer_sand"/>
</dbReference>
<name>A0A7T7XPX2_9SPIR</name>
<dbReference type="SUPFAM" id="SSF69279">
    <property type="entry name" value="Phage tail proteins"/>
    <property type="match status" value="2"/>
</dbReference>